<proteinExistence type="predicted"/>
<organism evidence="2 3">
    <name type="scientific">Rubellimicrobium rubrum</name>
    <dbReference type="NCBI Taxonomy" id="2585369"/>
    <lineage>
        <taxon>Bacteria</taxon>
        <taxon>Pseudomonadati</taxon>
        <taxon>Pseudomonadota</taxon>
        <taxon>Alphaproteobacteria</taxon>
        <taxon>Rhodobacterales</taxon>
        <taxon>Roseobacteraceae</taxon>
        <taxon>Rubellimicrobium</taxon>
    </lineage>
</organism>
<accession>A0A5C4MN44</accession>
<sequence length="327" mass="34188">MTHWLVTGGAGFIGSHLVRRLVAQGDAVTVLDDLSTGFAENLSPAAGLVVGDILDAPLVERCMAGVQGVFHLAANVSVQDCVHNLLAAHRVNLTGTLTILEAARRSGNCPVVFASSAAVYGDQGDRPCSEDMAPAPISPYGADKAACEMHARALHGIHGLPTAALRFFNVYGPGQDSGSPYAGVISRFLDNLRQGCVHRVFGDGGQTRDFVCVDDVVAALIAAQDLLAREPQALVANVCTGRSISLLELAAALDRLGSGRATPIEHAPVRAGDIRHSRGAPDRMERDLGLRASIPLDRGLARLLTTDPHPAITRSVAGTAFGTNVSE</sequence>
<dbReference type="Gene3D" id="3.90.25.10">
    <property type="entry name" value="UDP-galactose 4-epimerase, domain 1"/>
    <property type="match status" value="1"/>
</dbReference>
<dbReference type="PANTHER" id="PTHR43245:SF53">
    <property type="entry name" value="EPIMERASE-RELATED"/>
    <property type="match status" value="1"/>
</dbReference>
<name>A0A5C4MN44_9RHOB</name>
<dbReference type="PANTHER" id="PTHR43245">
    <property type="entry name" value="BIFUNCTIONAL POLYMYXIN RESISTANCE PROTEIN ARNA"/>
    <property type="match status" value="1"/>
</dbReference>
<gene>
    <name evidence="2" type="ORF">FHG66_17565</name>
</gene>
<feature type="domain" description="NAD-dependent epimerase/dehydratase" evidence="1">
    <location>
        <begin position="4"/>
        <end position="229"/>
    </location>
</feature>
<comment type="caution">
    <text evidence="2">The sequence shown here is derived from an EMBL/GenBank/DDBJ whole genome shotgun (WGS) entry which is preliminary data.</text>
</comment>
<dbReference type="InterPro" id="IPR001509">
    <property type="entry name" value="Epimerase_deHydtase"/>
</dbReference>
<dbReference type="InterPro" id="IPR050177">
    <property type="entry name" value="Lipid_A_modif_metabolic_enz"/>
</dbReference>
<dbReference type="AlphaFoldDB" id="A0A5C4MN44"/>
<dbReference type="InterPro" id="IPR036291">
    <property type="entry name" value="NAD(P)-bd_dom_sf"/>
</dbReference>
<dbReference type="OrthoDB" id="9801785at2"/>
<evidence type="ECO:0000259" key="1">
    <source>
        <dbReference type="Pfam" id="PF01370"/>
    </source>
</evidence>
<evidence type="ECO:0000313" key="3">
    <source>
        <dbReference type="Proteomes" id="UP000305887"/>
    </source>
</evidence>
<dbReference type="SUPFAM" id="SSF51735">
    <property type="entry name" value="NAD(P)-binding Rossmann-fold domains"/>
    <property type="match status" value="1"/>
</dbReference>
<keyword evidence="3" id="KW-1185">Reference proteome</keyword>
<dbReference type="RefSeq" id="WP_139078351.1">
    <property type="nucleotide sequence ID" value="NZ_VDFU01000029.1"/>
</dbReference>
<dbReference type="EMBL" id="VDFU01000029">
    <property type="protein sequence ID" value="TNC47000.1"/>
    <property type="molecule type" value="Genomic_DNA"/>
</dbReference>
<dbReference type="Gene3D" id="3.40.50.720">
    <property type="entry name" value="NAD(P)-binding Rossmann-like Domain"/>
    <property type="match status" value="1"/>
</dbReference>
<evidence type="ECO:0000313" key="2">
    <source>
        <dbReference type="EMBL" id="TNC47000.1"/>
    </source>
</evidence>
<dbReference type="Pfam" id="PF01370">
    <property type="entry name" value="Epimerase"/>
    <property type="match status" value="1"/>
</dbReference>
<reference evidence="2 3" key="1">
    <citation type="submission" date="2019-06" db="EMBL/GenBank/DDBJ databases">
        <title>YIM 131921 draft genome.</title>
        <authorList>
            <person name="Jiang L."/>
        </authorList>
    </citation>
    <scope>NUCLEOTIDE SEQUENCE [LARGE SCALE GENOMIC DNA]</scope>
    <source>
        <strain evidence="2 3">YIM 131921</strain>
    </source>
</reference>
<dbReference type="Proteomes" id="UP000305887">
    <property type="component" value="Unassembled WGS sequence"/>
</dbReference>
<protein>
    <submittedName>
        <fullName evidence="2">NAD-dependent epimerase/dehydratase family protein</fullName>
    </submittedName>
</protein>